<dbReference type="PANTHER" id="PTHR43390:SF1">
    <property type="entry name" value="CHLOROPLAST PROCESSING PEPTIDASE"/>
    <property type="match status" value="1"/>
</dbReference>
<evidence type="ECO:0000313" key="12">
    <source>
        <dbReference type="EMBL" id="REE90533.1"/>
    </source>
</evidence>
<dbReference type="PRINTS" id="PR00727">
    <property type="entry name" value="LEADERPTASE"/>
</dbReference>
<dbReference type="PROSITE" id="PS00760">
    <property type="entry name" value="SPASE_I_2"/>
    <property type="match status" value="1"/>
</dbReference>
<comment type="similarity">
    <text evidence="3 9">Belongs to the peptidase S26 family.</text>
</comment>
<evidence type="ECO:0000259" key="11">
    <source>
        <dbReference type="Pfam" id="PF10502"/>
    </source>
</evidence>
<evidence type="ECO:0000256" key="7">
    <source>
        <dbReference type="PIRSR" id="PIRSR600223-1"/>
    </source>
</evidence>
<dbReference type="InterPro" id="IPR036286">
    <property type="entry name" value="LexA/Signal_pep-like_sf"/>
</dbReference>
<dbReference type="Proteomes" id="UP000256304">
    <property type="component" value="Unassembled WGS sequence"/>
</dbReference>
<dbReference type="AlphaFoldDB" id="A0A3D9SJQ2"/>
<sequence>MMEGPRLDTNSPQPVEDAPIGPRKRKGSSPAKRTTPVKEPNVKVKPERTERAAKGGRASSPWAAELRSWLLTLAIAVLIVFGMHLFVFNLSTVKGQSMEPTLYESEWLFVNKLALLIGPPKIGDVVILKDPAEAEGRKEYLVKRIVGLPGDTIEIRQGQLYRNGKLVVEPYTDTEIEDLDYGPDTISADHYFVMGDNRHAKASRDSRSFHAVPRSSILGRADFIIWPIANLEHL</sequence>
<dbReference type="EMBL" id="QTTN01000006">
    <property type="protein sequence ID" value="REE90533.1"/>
    <property type="molecule type" value="Genomic_DNA"/>
</dbReference>
<proteinExistence type="inferred from homology"/>
<reference evidence="12 13" key="1">
    <citation type="submission" date="2018-08" db="EMBL/GenBank/DDBJ databases">
        <title>Genomic Encyclopedia of Type Strains, Phase III (KMG-III): the genomes of soil and plant-associated and newly described type strains.</title>
        <authorList>
            <person name="Whitman W."/>
        </authorList>
    </citation>
    <scope>NUCLEOTIDE SEQUENCE [LARGE SCALE GENOMIC DNA]</scope>
    <source>
        <strain evidence="12 13">CGMCC 1.10966</strain>
    </source>
</reference>
<dbReference type="InterPro" id="IPR019756">
    <property type="entry name" value="Pept_S26A_signal_pept_1_Ser-AS"/>
</dbReference>
<dbReference type="PROSITE" id="PS00501">
    <property type="entry name" value="SPASE_I_1"/>
    <property type="match status" value="1"/>
</dbReference>
<evidence type="ECO:0000256" key="4">
    <source>
        <dbReference type="ARBA" id="ARBA00013208"/>
    </source>
</evidence>
<organism evidence="12 13">
    <name type="scientific">Paenibacillus taihuensis</name>
    <dbReference type="NCBI Taxonomy" id="1156355"/>
    <lineage>
        <taxon>Bacteria</taxon>
        <taxon>Bacillati</taxon>
        <taxon>Bacillota</taxon>
        <taxon>Bacilli</taxon>
        <taxon>Bacillales</taxon>
        <taxon>Paenibacillaceae</taxon>
        <taxon>Paenibacillus</taxon>
    </lineage>
</organism>
<feature type="active site" evidence="7">
    <location>
        <position position="143"/>
    </location>
</feature>
<dbReference type="InterPro" id="IPR000223">
    <property type="entry name" value="Pept_S26A_signal_pept_1"/>
</dbReference>
<dbReference type="CDD" id="cd06530">
    <property type="entry name" value="S26_SPase_I"/>
    <property type="match status" value="1"/>
</dbReference>
<keyword evidence="6 8" id="KW-0378">Hydrolase</keyword>
<dbReference type="GO" id="GO:0009003">
    <property type="term" value="F:signal peptidase activity"/>
    <property type="evidence" value="ECO:0007669"/>
    <property type="project" value="UniProtKB-EC"/>
</dbReference>
<dbReference type="NCBIfam" id="TIGR02227">
    <property type="entry name" value="sigpep_I_bact"/>
    <property type="match status" value="1"/>
</dbReference>
<keyword evidence="5 8" id="KW-0645">Protease</keyword>
<keyword evidence="8" id="KW-1133">Transmembrane helix</keyword>
<evidence type="ECO:0000256" key="10">
    <source>
        <dbReference type="SAM" id="MobiDB-lite"/>
    </source>
</evidence>
<dbReference type="EC" id="3.4.21.89" evidence="4 8"/>
<keyword evidence="13" id="KW-1185">Reference proteome</keyword>
<feature type="domain" description="Peptidase S26" evidence="11">
    <location>
        <begin position="67"/>
        <end position="226"/>
    </location>
</feature>
<protein>
    <recommendedName>
        <fullName evidence="4 8">Signal peptidase I</fullName>
        <ecNumber evidence="4 8">3.4.21.89</ecNumber>
    </recommendedName>
</protein>
<dbReference type="PANTHER" id="PTHR43390">
    <property type="entry name" value="SIGNAL PEPTIDASE I"/>
    <property type="match status" value="1"/>
</dbReference>
<evidence type="ECO:0000256" key="9">
    <source>
        <dbReference type="RuleBase" id="RU362042"/>
    </source>
</evidence>
<name>A0A3D9SJQ2_9BACL</name>
<comment type="catalytic activity">
    <reaction evidence="1 8">
        <text>Cleavage of hydrophobic, N-terminal signal or leader sequences from secreted and periplasmic proteins.</text>
        <dbReference type="EC" id="3.4.21.89"/>
    </reaction>
</comment>
<dbReference type="GO" id="GO:0004252">
    <property type="term" value="F:serine-type endopeptidase activity"/>
    <property type="evidence" value="ECO:0007669"/>
    <property type="project" value="InterPro"/>
</dbReference>
<keyword evidence="8" id="KW-0812">Transmembrane</keyword>
<accession>A0A3D9SJQ2</accession>
<keyword evidence="8" id="KW-0472">Membrane</keyword>
<gene>
    <name evidence="12" type="ORF">A8990_10636</name>
</gene>
<evidence type="ECO:0000256" key="1">
    <source>
        <dbReference type="ARBA" id="ARBA00000677"/>
    </source>
</evidence>
<feature type="active site" evidence="7">
    <location>
        <position position="97"/>
    </location>
</feature>
<comment type="caution">
    <text evidence="12">The sequence shown here is derived from an EMBL/GenBank/DDBJ whole genome shotgun (WGS) entry which is preliminary data.</text>
</comment>
<evidence type="ECO:0000256" key="2">
    <source>
        <dbReference type="ARBA" id="ARBA00004401"/>
    </source>
</evidence>
<dbReference type="InterPro" id="IPR019757">
    <property type="entry name" value="Pept_S26A_signal_pept_1_Lys-AS"/>
</dbReference>
<evidence type="ECO:0000256" key="3">
    <source>
        <dbReference type="ARBA" id="ARBA00009370"/>
    </source>
</evidence>
<dbReference type="InterPro" id="IPR019533">
    <property type="entry name" value="Peptidase_S26"/>
</dbReference>
<dbReference type="RefSeq" id="WP_245995873.1">
    <property type="nucleotide sequence ID" value="NZ_QTTN01000006.1"/>
</dbReference>
<evidence type="ECO:0000256" key="8">
    <source>
        <dbReference type="RuleBase" id="RU003993"/>
    </source>
</evidence>
<evidence type="ECO:0000313" key="13">
    <source>
        <dbReference type="Proteomes" id="UP000256304"/>
    </source>
</evidence>
<feature type="compositionally biased region" description="Basic and acidic residues" evidence="10">
    <location>
        <begin position="40"/>
        <end position="53"/>
    </location>
</feature>
<comment type="subcellular location">
    <subcellularLocation>
        <location evidence="2">Cell membrane</location>
        <topology evidence="2">Single-pass type II membrane protein</topology>
    </subcellularLocation>
    <subcellularLocation>
        <location evidence="9">Membrane</location>
        <topology evidence="9">Single-pass type II membrane protein</topology>
    </subcellularLocation>
</comment>
<dbReference type="Gene3D" id="2.10.109.10">
    <property type="entry name" value="Umud Fragment, subunit A"/>
    <property type="match status" value="1"/>
</dbReference>
<dbReference type="Pfam" id="PF10502">
    <property type="entry name" value="Peptidase_S26"/>
    <property type="match status" value="1"/>
</dbReference>
<feature type="transmembrane region" description="Helical" evidence="8">
    <location>
        <begin position="69"/>
        <end position="88"/>
    </location>
</feature>
<evidence type="ECO:0000256" key="6">
    <source>
        <dbReference type="ARBA" id="ARBA00022801"/>
    </source>
</evidence>
<feature type="region of interest" description="Disordered" evidence="10">
    <location>
        <begin position="1"/>
        <end position="57"/>
    </location>
</feature>
<dbReference type="GO" id="GO:0005886">
    <property type="term" value="C:plasma membrane"/>
    <property type="evidence" value="ECO:0007669"/>
    <property type="project" value="UniProtKB-SubCell"/>
</dbReference>
<dbReference type="SUPFAM" id="SSF51306">
    <property type="entry name" value="LexA/Signal peptidase"/>
    <property type="match status" value="1"/>
</dbReference>
<dbReference type="GO" id="GO:0006465">
    <property type="term" value="P:signal peptide processing"/>
    <property type="evidence" value="ECO:0007669"/>
    <property type="project" value="InterPro"/>
</dbReference>
<evidence type="ECO:0000256" key="5">
    <source>
        <dbReference type="ARBA" id="ARBA00022670"/>
    </source>
</evidence>